<sequence>MAAVTLSYRPCQEQDGIKTHSEQSHPSTSGRRTQSARYFHGPLPSQSPYGVPPPTSYSGSPIPAPIDEDIHLHEVTAALVKVCRNRAPGMNQIPMKAPATIDSPFLLELTDYFNHIWPMGVLPEE</sequence>
<evidence type="ECO:0000313" key="2">
    <source>
        <dbReference type="EMBL" id="KAH9382365.1"/>
    </source>
</evidence>
<dbReference type="AlphaFoldDB" id="A0A9J6H3P3"/>
<keyword evidence="3" id="KW-1185">Reference proteome</keyword>
<proteinExistence type="predicted"/>
<reference evidence="2 3" key="1">
    <citation type="journal article" date="2020" name="Cell">
        <title>Large-Scale Comparative Analyses of Tick Genomes Elucidate Their Genetic Diversity and Vector Capacities.</title>
        <authorList>
            <consortium name="Tick Genome and Microbiome Consortium (TIGMIC)"/>
            <person name="Jia N."/>
            <person name="Wang J."/>
            <person name="Shi W."/>
            <person name="Du L."/>
            <person name="Sun Y."/>
            <person name="Zhan W."/>
            <person name="Jiang J.F."/>
            <person name="Wang Q."/>
            <person name="Zhang B."/>
            <person name="Ji P."/>
            <person name="Bell-Sakyi L."/>
            <person name="Cui X.M."/>
            <person name="Yuan T.T."/>
            <person name="Jiang B.G."/>
            <person name="Yang W.F."/>
            <person name="Lam T.T."/>
            <person name="Chang Q.C."/>
            <person name="Ding S.J."/>
            <person name="Wang X.J."/>
            <person name="Zhu J.G."/>
            <person name="Ruan X.D."/>
            <person name="Zhao L."/>
            <person name="Wei J.T."/>
            <person name="Ye R.Z."/>
            <person name="Que T.C."/>
            <person name="Du C.H."/>
            <person name="Zhou Y.H."/>
            <person name="Cheng J.X."/>
            <person name="Dai P.F."/>
            <person name="Guo W.B."/>
            <person name="Han X.H."/>
            <person name="Huang E.J."/>
            <person name="Li L.F."/>
            <person name="Wei W."/>
            <person name="Gao Y.C."/>
            <person name="Liu J.Z."/>
            <person name="Shao H.Z."/>
            <person name="Wang X."/>
            <person name="Wang C.C."/>
            <person name="Yang T.C."/>
            <person name="Huo Q.B."/>
            <person name="Li W."/>
            <person name="Chen H.Y."/>
            <person name="Chen S.E."/>
            <person name="Zhou L.G."/>
            <person name="Ni X.B."/>
            <person name="Tian J.H."/>
            <person name="Sheng Y."/>
            <person name="Liu T."/>
            <person name="Pan Y.S."/>
            <person name="Xia L.Y."/>
            <person name="Li J."/>
            <person name="Zhao F."/>
            <person name="Cao W.C."/>
        </authorList>
    </citation>
    <scope>NUCLEOTIDE SEQUENCE [LARGE SCALE GENOMIC DNA]</scope>
    <source>
        <strain evidence="2">HaeL-2018</strain>
    </source>
</reference>
<dbReference type="VEuPathDB" id="VectorBase:HLOH_045698"/>
<dbReference type="Proteomes" id="UP000821853">
    <property type="component" value="Chromosome 9"/>
</dbReference>
<evidence type="ECO:0000313" key="3">
    <source>
        <dbReference type="Proteomes" id="UP000821853"/>
    </source>
</evidence>
<organism evidence="2 3">
    <name type="scientific">Haemaphysalis longicornis</name>
    <name type="common">Bush tick</name>
    <dbReference type="NCBI Taxonomy" id="44386"/>
    <lineage>
        <taxon>Eukaryota</taxon>
        <taxon>Metazoa</taxon>
        <taxon>Ecdysozoa</taxon>
        <taxon>Arthropoda</taxon>
        <taxon>Chelicerata</taxon>
        <taxon>Arachnida</taxon>
        <taxon>Acari</taxon>
        <taxon>Parasitiformes</taxon>
        <taxon>Ixodida</taxon>
        <taxon>Ixodoidea</taxon>
        <taxon>Ixodidae</taxon>
        <taxon>Haemaphysalinae</taxon>
        <taxon>Haemaphysalis</taxon>
    </lineage>
</organism>
<name>A0A9J6H3P3_HAELO</name>
<accession>A0A9J6H3P3</accession>
<comment type="caution">
    <text evidence="2">The sequence shown here is derived from an EMBL/GenBank/DDBJ whole genome shotgun (WGS) entry which is preliminary data.</text>
</comment>
<gene>
    <name evidence="2" type="ORF">HPB48_004879</name>
</gene>
<feature type="compositionally biased region" description="Polar residues" evidence="1">
    <location>
        <begin position="24"/>
        <end position="36"/>
    </location>
</feature>
<evidence type="ECO:0000256" key="1">
    <source>
        <dbReference type="SAM" id="MobiDB-lite"/>
    </source>
</evidence>
<protein>
    <submittedName>
        <fullName evidence="2">Uncharacterized protein</fullName>
    </submittedName>
</protein>
<feature type="region of interest" description="Disordered" evidence="1">
    <location>
        <begin position="1"/>
        <end position="65"/>
    </location>
</feature>
<dbReference type="EMBL" id="JABSTR010000011">
    <property type="protein sequence ID" value="KAH9382365.1"/>
    <property type="molecule type" value="Genomic_DNA"/>
</dbReference>